<protein>
    <submittedName>
        <fullName evidence="1">Uncharacterized protein</fullName>
    </submittedName>
</protein>
<dbReference type="GeneID" id="87903708"/>
<organism evidence="1 2">
    <name type="scientific">Podospora pseudocomata</name>
    <dbReference type="NCBI Taxonomy" id="2093779"/>
    <lineage>
        <taxon>Eukaryota</taxon>
        <taxon>Fungi</taxon>
        <taxon>Dikarya</taxon>
        <taxon>Ascomycota</taxon>
        <taxon>Pezizomycotina</taxon>
        <taxon>Sordariomycetes</taxon>
        <taxon>Sordariomycetidae</taxon>
        <taxon>Sordariales</taxon>
        <taxon>Podosporaceae</taxon>
        <taxon>Podospora</taxon>
    </lineage>
</organism>
<gene>
    <name evidence="1" type="ORF">QC762_0084290</name>
</gene>
<keyword evidence="2" id="KW-1185">Reference proteome</keyword>
<dbReference type="EMBL" id="JAFFHA010000007">
    <property type="protein sequence ID" value="KAK4653505.1"/>
    <property type="molecule type" value="Genomic_DNA"/>
</dbReference>
<dbReference type="Proteomes" id="UP001323405">
    <property type="component" value="Unassembled WGS sequence"/>
</dbReference>
<evidence type="ECO:0000313" key="2">
    <source>
        <dbReference type="Proteomes" id="UP001323405"/>
    </source>
</evidence>
<proteinExistence type="predicted"/>
<sequence length="214" mass="24011">MTGTGTTAQSVMEEKIVNWTSPTFATFALSTASFLASPLLLPHTHIDISQTALDTLEQLLVMPHLASGVRSIKLQMAYRTKALAEAPVYFTNTRLQLLNKLVERYGVGRNPTPSIGFLDPHGEFISEPAESCEAASNFDEICKSWSLMMEIWEEPAFDTSQQCERDEWSSILRNSYERFKALHLEQSRLVEDGIFAQKVASAIKRLGKVEHLVF</sequence>
<dbReference type="RefSeq" id="XP_062742480.1">
    <property type="nucleotide sequence ID" value="XM_062883965.1"/>
</dbReference>
<reference evidence="1 2" key="1">
    <citation type="journal article" date="2023" name="bioRxiv">
        <title>High-quality genome assemblies of four members of thePodospora anserinaspecies complex.</title>
        <authorList>
            <person name="Ament-Velasquez S.L."/>
            <person name="Vogan A.A."/>
            <person name="Wallerman O."/>
            <person name="Hartmann F."/>
            <person name="Gautier V."/>
            <person name="Silar P."/>
            <person name="Giraud T."/>
            <person name="Johannesson H."/>
        </authorList>
    </citation>
    <scope>NUCLEOTIDE SEQUENCE [LARGE SCALE GENOMIC DNA]</scope>
    <source>
        <strain evidence="1 2">CBS 415.72m</strain>
    </source>
</reference>
<evidence type="ECO:0000313" key="1">
    <source>
        <dbReference type="EMBL" id="KAK4653505.1"/>
    </source>
</evidence>
<comment type="caution">
    <text evidence="1">The sequence shown here is derived from an EMBL/GenBank/DDBJ whole genome shotgun (WGS) entry which is preliminary data.</text>
</comment>
<accession>A0ABR0GCP2</accession>
<name>A0ABR0GCP2_9PEZI</name>